<reference evidence="1 2" key="1">
    <citation type="submission" date="2016-06" db="EMBL/GenBank/DDBJ databases">
        <title>Insight into the functional genes involving in sulfur oxidation in Pearl River water.</title>
        <authorList>
            <person name="Luo J."/>
            <person name="Tan X."/>
            <person name="Lin W."/>
        </authorList>
    </citation>
    <scope>NUCLEOTIDE SEQUENCE [LARGE SCALE GENOMIC DNA]</scope>
    <source>
        <strain evidence="1 2">LS2</strain>
    </source>
</reference>
<organism evidence="1 2">
    <name type="scientific">Halothiobacillus diazotrophicus</name>
    <dbReference type="NCBI Taxonomy" id="1860122"/>
    <lineage>
        <taxon>Bacteria</taxon>
        <taxon>Pseudomonadati</taxon>
        <taxon>Pseudomonadota</taxon>
        <taxon>Gammaproteobacteria</taxon>
        <taxon>Chromatiales</taxon>
        <taxon>Halothiobacillaceae</taxon>
        <taxon>Halothiobacillus</taxon>
    </lineage>
</organism>
<proteinExistence type="predicted"/>
<gene>
    <name evidence="1" type="ORF">A9404_03550</name>
</gene>
<accession>A0A191ZFD4</accession>
<dbReference type="Proteomes" id="UP000078596">
    <property type="component" value="Chromosome"/>
</dbReference>
<protein>
    <submittedName>
        <fullName evidence="1">Uncharacterized protein</fullName>
    </submittedName>
</protein>
<dbReference type="RefSeq" id="WP_066098733.1">
    <property type="nucleotide sequence ID" value="NZ_CP016027.1"/>
</dbReference>
<dbReference type="AlphaFoldDB" id="A0A191ZFD4"/>
<keyword evidence="2" id="KW-1185">Reference proteome</keyword>
<dbReference type="EMBL" id="CP016027">
    <property type="protein sequence ID" value="ANJ66578.1"/>
    <property type="molecule type" value="Genomic_DNA"/>
</dbReference>
<evidence type="ECO:0000313" key="1">
    <source>
        <dbReference type="EMBL" id="ANJ66578.1"/>
    </source>
</evidence>
<evidence type="ECO:0000313" key="2">
    <source>
        <dbReference type="Proteomes" id="UP000078596"/>
    </source>
</evidence>
<dbReference type="KEGG" id="haz:A9404_03550"/>
<name>A0A191ZFD4_9GAMM</name>
<sequence>METNKKFNRMLIRMDSNNTVIAHVEGSRQGIILHDLEVIKGKRPNSELVVGKTFKDTTTLRQAVINQMARHTMSRT</sequence>